<dbReference type="PROSITE" id="PS51171">
    <property type="entry name" value="PREPHENATE_DEHYDR_3"/>
    <property type="match status" value="1"/>
</dbReference>
<dbReference type="GO" id="GO:0009094">
    <property type="term" value="P:L-phenylalanine biosynthetic process"/>
    <property type="evidence" value="ECO:0007669"/>
    <property type="project" value="UniProtKB-UniPathway"/>
</dbReference>
<evidence type="ECO:0000256" key="3">
    <source>
        <dbReference type="ARBA" id="ARBA00022605"/>
    </source>
</evidence>
<feature type="compositionally biased region" description="Low complexity" evidence="7">
    <location>
        <begin position="265"/>
        <end position="279"/>
    </location>
</feature>
<organism evidence="10 11">
    <name type="scientific">Blastomyces percursus</name>
    <dbReference type="NCBI Taxonomy" id="1658174"/>
    <lineage>
        <taxon>Eukaryota</taxon>
        <taxon>Fungi</taxon>
        <taxon>Dikarya</taxon>
        <taxon>Ascomycota</taxon>
        <taxon>Pezizomycotina</taxon>
        <taxon>Eurotiomycetes</taxon>
        <taxon>Eurotiomycetidae</taxon>
        <taxon>Onygenales</taxon>
        <taxon>Ajellomycetaceae</taxon>
        <taxon>Blastomyces</taxon>
    </lineage>
</organism>
<dbReference type="InterPro" id="IPR002912">
    <property type="entry name" value="ACT_dom"/>
</dbReference>
<dbReference type="Pfam" id="PF00800">
    <property type="entry name" value="PDT"/>
    <property type="match status" value="1"/>
</dbReference>
<proteinExistence type="predicted"/>
<dbReference type="InterPro" id="IPR045865">
    <property type="entry name" value="ACT-like_dom_sf"/>
</dbReference>
<dbReference type="PANTHER" id="PTHR21022">
    <property type="entry name" value="PREPHENATE DEHYDRATASE P PROTEIN"/>
    <property type="match status" value="1"/>
</dbReference>
<dbReference type="SUPFAM" id="SSF55021">
    <property type="entry name" value="ACT-like"/>
    <property type="match status" value="1"/>
</dbReference>
<name>A0A1J9R4V3_9EURO</name>
<accession>A0A1J9R4V3</accession>
<dbReference type="CDD" id="cd04905">
    <property type="entry name" value="ACT_CM-PDT"/>
    <property type="match status" value="1"/>
</dbReference>
<keyword evidence="6" id="KW-0456">Lyase</keyword>
<dbReference type="Gene3D" id="3.40.190.10">
    <property type="entry name" value="Periplasmic binding protein-like II"/>
    <property type="match status" value="2"/>
</dbReference>
<comment type="caution">
    <text evidence="10">The sequence shown here is derived from an EMBL/GenBank/DDBJ whole genome shotgun (WGS) entry which is preliminary data.</text>
</comment>
<sequence length="374" mass="40623">MSASPLHKELRVTFLGPLASFSHQIAKADLNQLEFPIKQAALDLFPTTTTTPTTTTFTTRTVTLLPKPSFADAFAAIQSTEADYAVIPFENSTNGSVVQTLDLLADRDGRYNDIVVCGEYYLTVHHCLLVRNEDAASDPENIYPRISRLYTHPQAWGQCEAFLSKHFRGIERQDAPSTSKAAGIVAKYGGTTSPTLGSCGDDNATGNDSEGIPAAIASSFAAAHHNLSILAANIEDRADNTTRFLVLRNRNSEPTREAEGADFYPTATATTSTDPTTTPTAPPTKLKSLISFMIAHGTPGALVDALTIFRRHGLNLTSIVSRPGQIRPWQYIFFVECERVLGVHEEDVVERAMGELEGKTSCCRDLGSWGDRLG</sequence>
<dbReference type="PROSITE" id="PS51671">
    <property type="entry name" value="ACT"/>
    <property type="match status" value="1"/>
</dbReference>
<dbReference type="Proteomes" id="UP000242791">
    <property type="component" value="Unassembled WGS sequence"/>
</dbReference>
<evidence type="ECO:0000313" key="10">
    <source>
        <dbReference type="EMBL" id="OJD23535.1"/>
    </source>
</evidence>
<feature type="domain" description="Prephenate dehydratase" evidence="8">
    <location>
        <begin position="11"/>
        <end position="249"/>
    </location>
</feature>
<gene>
    <name evidence="10" type="ORF">ACJ73_05113</name>
</gene>
<dbReference type="PANTHER" id="PTHR21022:SF19">
    <property type="entry name" value="PREPHENATE DEHYDRATASE-RELATED"/>
    <property type="match status" value="1"/>
</dbReference>
<keyword evidence="11" id="KW-1185">Reference proteome</keyword>
<evidence type="ECO:0000256" key="4">
    <source>
        <dbReference type="ARBA" id="ARBA00023141"/>
    </source>
</evidence>
<feature type="region of interest" description="Disordered" evidence="7">
    <location>
        <begin position="250"/>
        <end position="281"/>
    </location>
</feature>
<evidence type="ECO:0000259" key="9">
    <source>
        <dbReference type="PROSITE" id="PS51671"/>
    </source>
</evidence>
<evidence type="ECO:0000313" key="11">
    <source>
        <dbReference type="Proteomes" id="UP000242791"/>
    </source>
</evidence>
<evidence type="ECO:0000256" key="1">
    <source>
        <dbReference type="ARBA" id="ARBA00004741"/>
    </source>
</evidence>
<dbReference type="UniPathway" id="UPA00121">
    <property type="reaction ID" value="UER00345"/>
</dbReference>
<keyword evidence="3" id="KW-0028">Amino-acid biosynthesis</keyword>
<protein>
    <recommendedName>
        <fullName evidence="2">prephenate dehydratase</fullName>
        <ecNumber evidence="2">4.2.1.51</ecNumber>
    </recommendedName>
</protein>
<evidence type="ECO:0000259" key="8">
    <source>
        <dbReference type="PROSITE" id="PS51171"/>
    </source>
</evidence>
<dbReference type="EMBL" id="LGTZ01000769">
    <property type="protein sequence ID" value="OJD23535.1"/>
    <property type="molecule type" value="Genomic_DNA"/>
</dbReference>
<dbReference type="CDD" id="cd13532">
    <property type="entry name" value="PBP2_PDT_like"/>
    <property type="match status" value="1"/>
</dbReference>
<evidence type="ECO:0000256" key="5">
    <source>
        <dbReference type="ARBA" id="ARBA00023222"/>
    </source>
</evidence>
<dbReference type="AlphaFoldDB" id="A0A1J9R4V3"/>
<dbReference type="EC" id="4.2.1.51" evidence="2"/>
<evidence type="ECO:0000256" key="2">
    <source>
        <dbReference type="ARBA" id="ARBA00013147"/>
    </source>
</evidence>
<dbReference type="VEuPathDB" id="FungiDB:ACJ73_05113"/>
<comment type="pathway">
    <text evidence="1">Amino-acid biosynthesis; L-phenylalanine biosynthesis; phenylpyruvate from prephenate: step 1/1.</text>
</comment>
<evidence type="ECO:0000256" key="6">
    <source>
        <dbReference type="ARBA" id="ARBA00023239"/>
    </source>
</evidence>
<dbReference type="SUPFAM" id="SSF53850">
    <property type="entry name" value="Periplasmic binding protein-like II"/>
    <property type="match status" value="1"/>
</dbReference>
<dbReference type="STRING" id="1658174.A0A1J9R4V3"/>
<keyword evidence="5" id="KW-0584">Phenylalanine biosynthesis</keyword>
<feature type="domain" description="ACT" evidence="9">
    <location>
        <begin position="290"/>
        <end position="370"/>
    </location>
</feature>
<dbReference type="GO" id="GO:0004664">
    <property type="term" value="F:prephenate dehydratase activity"/>
    <property type="evidence" value="ECO:0007669"/>
    <property type="project" value="UniProtKB-EC"/>
</dbReference>
<keyword evidence="4" id="KW-0057">Aromatic amino acid biosynthesis</keyword>
<reference evidence="10 11" key="1">
    <citation type="submission" date="2015-08" db="EMBL/GenBank/DDBJ databases">
        <title>Emmonsia species relationships and genome sequence.</title>
        <authorList>
            <person name="Cuomo C.A."/>
            <person name="Schwartz I.S."/>
            <person name="Kenyon C."/>
            <person name="De Hoog G.S."/>
            <person name="Govender N.P."/>
            <person name="Botha A."/>
            <person name="Moreno L."/>
            <person name="De Vries M."/>
            <person name="Munoz J.F."/>
            <person name="Stielow J.B."/>
        </authorList>
    </citation>
    <scope>NUCLEOTIDE SEQUENCE [LARGE SCALE GENOMIC DNA]</scope>
    <source>
        <strain evidence="10 11">EI222</strain>
    </source>
</reference>
<dbReference type="Gene3D" id="3.30.70.260">
    <property type="match status" value="1"/>
</dbReference>
<evidence type="ECO:0000256" key="7">
    <source>
        <dbReference type="SAM" id="MobiDB-lite"/>
    </source>
</evidence>
<dbReference type="GO" id="GO:0005737">
    <property type="term" value="C:cytoplasm"/>
    <property type="evidence" value="ECO:0007669"/>
    <property type="project" value="TreeGrafter"/>
</dbReference>
<dbReference type="Pfam" id="PF01842">
    <property type="entry name" value="ACT"/>
    <property type="match status" value="1"/>
</dbReference>
<dbReference type="OrthoDB" id="983542at2759"/>
<dbReference type="InterPro" id="IPR008242">
    <property type="entry name" value="Chor_mutase/pphenate_deHydtase"/>
</dbReference>
<feature type="compositionally biased region" description="Basic and acidic residues" evidence="7">
    <location>
        <begin position="250"/>
        <end position="259"/>
    </location>
</feature>
<dbReference type="PIRSF" id="PIRSF001500">
    <property type="entry name" value="Chor_mut_pdt_Ppr"/>
    <property type="match status" value="1"/>
</dbReference>
<dbReference type="InterPro" id="IPR001086">
    <property type="entry name" value="Preph_deHydtase"/>
</dbReference>